<dbReference type="Proteomes" id="UP000677305">
    <property type="component" value="Chromosome"/>
</dbReference>
<dbReference type="GO" id="GO:0046983">
    <property type="term" value="F:protein dimerization activity"/>
    <property type="evidence" value="ECO:0007669"/>
    <property type="project" value="InterPro"/>
</dbReference>
<comment type="subcellular location">
    <subcellularLocation>
        <location evidence="1">Cytoplasm</location>
    </subcellularLocation>
</comment>
<evidence type="ECO:0000313" key="13">
    <source>
        <dbReference type="EMBL" id="QUH29824.1"/>
    </source>
</evidence>
<dbReference type="InterPro" id="IPR022687">
    <property type="entry name" value="HTH_DTXR"/>
</dbReference>
<dbReference type="Pfam" id="PF01325">
    <property type="entry name" value="Fe_dep_repress"/>
    <property type="match status" value="1"/>
</dbReference>
<comment type="similarity">
    <text evidence="2">Belongs to the DtxR/MntR family.</text>
</comment>
<dbReference type="EMBL" id="CP058561">
    <property type="protein sequence ID" value="QUH29824.1"/>
    <property type="molecule type" value="Genomic_DNA"/>
</dbReference>
<evidence type="ECO:0000256" key="7">
    <source>
        <dbReference type="ARBA" id="ARBA00023125"/>
    </source>
</evidence>
<keyword evidence="6" id="KW-0805">Transcription regulation</keyword>
<evidence type="ECO:0000256" key="11">
    <source>
        <dbReference type="ARBA" id="ARBA00032593"/>
    </source>
</evidence>
<dbReference type="Pfam" id="PF02742">
    <property type="entry name" value="Fe_dep_repr_C"/>
    <property type="match status" value="1"/>
</dbReference>
<keyword evidence="8" id="KW-0010">Activator</keyword>
<dbReference type="InterPro" id="IPR022689">
    <property type="entry name" value="Iron_dep_repressor"/>
</dbReference>
<evidence type="ECO:0000256" key="5">
    <source>
        <dbReference type="ARBA" id="ARBA00022491"/>
    </source>
</evidence>
<dbReference type="GO" id="GO:0046914">
    <property type="term" value="F:transition metal ion binding"/>
    <property type="evidence" value="ECO:0007669"/>
    <property type="project" value="InterPro"/>
</dbReference>
<dbReference type="InterPro" id="IPR001367">
    <property type="entry name" value="Fe_dep_repressor"/>
</dbReference>
<evidence type="ECO:0000256" key="10">
    <source>
        <dbReference type="ARBA" id="ARBA00023211"/>
    </source>
</evidence>
<dbReference type="PANTHER" id="PTHR33238:SF11">
    <property type="entry name" value="TRANSCRIPTIONAL REGULATOR MNTR"/>
    <property type="match status" value="1"/>
</dbReference>
<protein>
    <recommendedName>
        <fullName evidence="11">Manganese transport regulator</fullName>
    </recommendedName>
</protein>
<dbReference type="RefSeq" id="WP_113673405.1">
    <property type="nucleotide sequence ID" value="NZ_CP058561.1"/>
</dbReference>
<sequence length="125" mass="13991">MEKLTFTMENYLEAIYELSREGNGSARVSDIAKRLGVTKASTNSAMTTLTKKGLIINEKYKEIVLTEKGKVIAEQTSHKHHVISRFLIEILNIDPVIADKDACAIEHVISDESVSAMLNHYLKND</sequence>
<dbReference type="Gene3D" id="1.10.10.10">
    <property type="entry name" value="Winged helix-like DNA-binding domain superfamily/Winged helix DNA-binding domain"/>
    <property type="match status" value="1"/>
</dbReference>
<evidence type="ECO:0000256" key="9">
    <source>
        <dbReference type="ARBA" id="ARBA00023163"/>
    </source>
</evidence>
<dbReference type="GO" id="GO:0005737">
    <property type="term" value="C:cytoplasm"/>
    <property type="evidence" value="ECO:0007669"/>
    <property type="project" value="UniProtKB-SubCell"/>
</dbReference>
<dbReference type="SMART" id="SM00529">
    <property type="entry name" value="HTH_DTXR"/>
    <property type="match status" value="1"/>
</dbReference>
<dbReference type="InterPro" id="IPR036390">
    <property type="entry name" value="WH_DNA-bd_sf"/>
</dbReference>
<dbReference type="OrthoDB" id="9791355at2"/>
<dbReference type="GO" id="GO:0003700">
    <property type="term" value="F:DNA-binding transcription factor activity"/>
    <property type="evidence" value="ECO:0007669"/>
    <property type="project" value="InterPro"/>
</dbReference>
<evidence type="ECO:0000256" key="6">
    <source>
        <dbReference type="ARBA" id="ARBA00023015"/>
    </source>
</evidence>
<keyword evidence="5" id="KW-0678">Repressor</keyword>
<dbReference type="InterPro" id="IPR036421">
    <property type="entry name" value="Fe_dep_repressor_sf"/>
</dbReference>
<keyword evidence="7" id="KW-0238">DNA-binding</keyword>
<dbReference type="PANTHER" id="PTHR33238">
    <property type="entry name" value="IRON (METAL) DEPENDENT REPRESSOR, DTXR FAMILY"/>
    <property type="match status" value="1"/>
</dbReference>
<keyword evidence="14" id="KW-1185">Reference proteome</keyword>
<keyword evidence="9" id="KW-0804">Transcription</keyword>
<dbReference type="KEGG" id="vgu:HYG85_13260"/>
<dbReference type="AlphaFoldDB" id="A0A8J8MBK2"/>
<dbReference type="PROSITE" id="PS50944">
    <property type="entry name" value="HTH_DTXR"/>
    <property type="match status" value="1"/>
</dbReference>
<dbReference type="Gene3D" id="1.10.60.10">
    <property type="entry name" value="Iron dependent repressor, metal binding and dimerisation domain"/>
    <property type="match status" value="1"/>
</dbReference>
<reference evidence="13 14" key="1">
    <citation type="submission" date="2020-07" db="EMBL/GenBank/DDBJ databases">
        <title>Vallitalea guaymasensis genome.</title>
        <authorList>
            <person name="Postec A."/>
        </authorList>
    </citation>
    <scope>NUCLEOTIDE SEQUENCE [LARGE SCALE GENOMIC DNA]</scope>
    <source>
        <strain evidence="13 14">Ra1766G1</strain>
    </source>
</reference>
<dbReference type="SUPFAM" id="SSF47979">
    <property type="entry name" value="Iron-dependent repressor protein, dimerization domain"/>
    <property type="match status" value="1"/>
</dbReference>
<dbReference type="InterPro" id="IPR050536">
    <property type="entry name" value="DtxR_MntR_Metal-Reg"/>
</dbReference>
<proteinExistence type="inferred from homology"/>
<organism evidence="13 14">
    <name type="scientific">Vallitalea guaymasensis</name>
    <dbReference type="NCBI Taxonomy" id="1185412"/>
    <lineage>
        <taxon>Bacteria</taxon>
        <taxon>Bacillati</taxon>
        <taxon>Bacillota</taxon>
        <taxon>Clostridia</taxon>
        <taxon>Lachnospirales</taxon>
        <taxon>Vallitaleaceae</taxon>
        <taxon>Vallitalea</taxon>
    </lineage>
</organism>
<evidence type="ECO:0000256" key="2">
    <source>
        <dbReference type="ARBA" id="ARBA00007871"/>
    </source>
</evidence>
<evidence type="ECO:0000259" key="12">
    <source>
        <dbReference type="PROSITE" id="PS50944"/>
    </source>
</evidence>
<keyword evidence="10" id="KW-0464">Manganese</keyword>
<evidence type="ECO:0000313" key="14">
    <source>
        <dbReference type="Proteomes" id="UP000677305"/>
    </source>
</evidence>
<gene>
    <name evidence="13" type="ORF">HYG85_13260</name>
</gene>
<evidence type="ECO:0000256" key="3">
    <source>
        <dbReference type="ARBA" id="ARBA00011738"/>
    </source>
</evidence>
<keyword evidence="4" id="KW-0963">Cytoplasm</keyword>
<dbReference type="SUPFAM" id="SSF46785">
    <property type="entry name" value="Winged helix' DNA-binding domain"/>
    <property type="match status" value="1"/>
</dbReference>
<name>A0A8J8MBK2_9FIRM</name>
<feature type="domain" description="HTH dtxR-type" evidence="12">
    <location>
        <begin position="4"/>
        <end position="66"/>
    </location>
</feature>
<evidence type="ECO:0000256" key="1">
    <source>
        <dbReference type="ARBA" id="ARBA00004496"/>
    </source>
</evidence>
<accession>A0A8J8MBK2</accession>
<evidence type="ECO:0000256" key="4">
    <source>
        <dbReference type="ARBA" id="ARBA00022490"/>
    </source>
</evidence>
<evidence type="ECO:0000256" key="8">
    <source>
        <dbReference type="ARBA" id="ARBA00023159"/>
    </source>
</evidence>
<dbReference type="GO" id="GO:0003677">
    <property type="term" value="F:DNA binding"/>
    <property type="evidence" value="ECO:0007669"/>
    <property type="project" value="UniProtKB-KW"/>
</dbReference>
<dbReference type="InterPro" id="IPR036388">
    <property type="entry name" value="WH-like_DNA-bd_sf"/>
</dbReference>
<comment type="subunit">
    <text evidence="3">Homodimer.</text>
</comment>